<comment type="caution">
    <text evidence="17">The sequence shown here is derived from an EMBL/GenBank/DDBJ whole genome shotgun (WGS) entry which is preliminary data.</text>
</comment>
<dbReference type="InterPro" id="IPR022664">
    <property type="entry name" value="DapB_N_CS"/>
</dbReference>
<sequence length="287" mass="30431">MVIRGTPPDGPAGWDRLCRVSDEREAQAGSSPEPSSPLPGDPLRVGVLGARGRMGIEVCRAIDGAEDLELVAMVDEGDWLFNASDAGAEVVVDFTTPDVVMDNLHWCIEQGINVVVGTSGFTEQRLDRVRTWLSHKPGVGVVIAPNFGIGAVLMMQFAARAARFFESVEIIEQHHPKKLDAPSGTATHTARLIAQARAEAGLGAAPDATTDEVPGARGAEVDGVRVHAVRAAGLVAHQEVLFGTTGETLTIRHDSYDRTSFMPGVLLAVRSVPHRPGLTVGIDDLLA</sequence>
<gene>
    <name evidence="13" type="primary">dapB</name>
    <name evidence="17" type="ORF">I0C86_40245</name>
</gene>
<evidence type="ECO:0000256" key="1">
    <source>
        <dbReference type="ARBA" id="ARBA00006642"/>
    </source>
</evidence>
<dbReference type="InterPro" id="IPR022663">
    <property type="entry name" value="DapB_C"/>
</dbReference>
<dbReference type="Pfam" id="PF01113">
    <property type="entry name" value="DapB_N"/>
    <property type="match status" value="1"/>
</dbReference>
<evidence type="ECO:0000256" key="14">
    <source>
        <dbReference type="SAM" id="MobiDB-lite"/>
    </source>
</evidence>
<keyword evidence="7 13" id="KW-0520">NAD</keyword>
<evidence type="ECO:0000256" key="3">
    <source>
        <dbReference type="ARBA" id="ARBA00022605"/>
    </source>
</evidence>
<dbReference type="Gene3D" id="3.40.50.720">
    <property type="entry name" value="NAD(P)-binding Rossmann-like Domain"/>
    <property type="match status" value="1"/>
</dbReference>
<comment type="catalytic activity">
    <reaction evidence="11 13">
        <text>(S)-2,3,4,5-tetrahydrodipicolinate + NADP(+) + H2O = (2S,4S)-4-hydroxy-2,3,4,5-tetrahydrodipicolinate + NADPH + H(+)</text>
        <dbReference type="Rhea" id="RHEA:35331"/>
        <dbReference type="ChEBI" id="CHEBI:15377"/>
        <dbReference type="ChEBI" id="CHEBI:15378"/>
        <dbReference type="ChEBI" id="CHEBI:16845"/>
        <dbReference type="ChEBI" id="CHEBI:57783"/>
        <dbReference type="ChEBI" id="CHEBI:58349"/>
        <dbReference type="ChEBI" id="CHEBI:67139"/>
        <dbReference type="EC" id="1.17.1.8"/>
    </reaction>
</comment>
<dbReference type="CDD" id="cd02274">
    <property type="entry name" value="DHDPR_N"/>
    <property type="match status" value="1"/>
</dbReference>
<protein>
    <recommendedName>
        <fullName evidence="10 13">4-hydroxy-tetrahydrodipicolinate reductase</fullName>
        <shortName evidence="13">HTPA reductase</shortName>
        <ecNumber evidence="10 13">1.17.1.8</ecNumber>
    </recommendedName>
</protein>
<accession>A0ABS0H9E4</accession>
<feature type="binding site" evidence="13">
    <location>
        <begin position="184"/>
        <end position="185"/>
    </location>
    <ligand>
        <name>(S)-2,3,4,5-tetrahydrodipicolinate</name>
        <dbReference type="ChEBI" id="CHEBI:16845"/>
    </ligand>
</feature>
<reference evidence="17 18" key="1">
    <citation type="submission" date="2020-11" db="EMBL/GenBank/DDBJ databases">
        <title>A novel isolate from a Black sea contaminated sediment with potential to produce alkanes: Plantactinospora alkalitolerans sp. nov.</title>
        <authorList>
            <person name="Carro L."/>
            <person name="Veyisoglu A."/>
            <person name="Guven K."/>
            <person name="Schumann P."/>
            <person name="Klenk H.-P."/>
            <person name="Sahin N."/>
        </authorList>
    </citation>
    <scope>NUCLEOTIDE SEQUENCE [LARGE SCALE GENOMIC DNA]</scope>
    <source>
        <strain evidence="17 18">S1510</strain>
    </source>
</reference>
<evidence type="ECO:0000256" key="2">
    <source>
        <dbReference type="ARBA" id="ARBA00022490"/>
    </source>
</evidence>
<keyword evidence="5 13" id="KW-0220">Diaminopimelate biosynthesis</keyword>
<feature type="binding site" evidence="13">
    <location>
        <begin position="144"/>
        <end position="147"/>
    </location>
    <ligand>
        <name>NAD(+)</name>
        <dbReference type="ChEBI" id="CHEBI:57540"/>
    </ligand>
</feature>
<dbReference type="PANTHER" id="PTHR20836">
    <property type="entry name" value="DIHYDRODIPICOLINATE REDUCTASE"/>
    <property type="match status" value="1"/>
</dbReference>
<dbReference type="NCBIfam" id="TIGR00036">
    <property type="entry name" value="dapB"/>
    <property type="match status" value="1"/>
</dbReference>
<feature type="domain" description="Dihydrodipicolinate reductase C-terminal" evidence="16">
    <location>
        <begin position="150"/>
        <end position="286"/>
    </location>
</feature>
<evidence type="ECO:0000259" key="15">
    <source>
        <dbReference type="Pfam" id="PF01113"/>
    </source>
</evidence>
<dbReference type="InterPro" id="IPR036291">
    <property type="entry name" value="NAD(P)-bd_dom_sf"/>
</dbReference>
<dbReference type="HAMAP" id="MF_00102">
    <property type="entry name" value="DapB"/>
    <property type="match status" value="1"/>
</dbReference>
<feature type="binding site" evidence="13">
    <location>
        <begin position="117"/>
        <end position="119"/>
    </location>
    <ligand>
        <name>NAD(+)</name>
        <dbReference type="ChEBI" id="CHEBI:57540"/>
    </ligand>
</feature>
<dbReference type="InterPro" id="IPR023940">
    <property type="entry name" value="DHDPR_bac"/>
</dbReference>
<feature type="active site" description="Proton donor/acceptor" evidence="13">
    <location>
        <position position="174"/>
    </location>
</feature>
<dbReference type="Proteomes" id="UP000638560">
    <property type="component" value="Unassembled WGS sequence"/>
</dbReference>
<comment type="caution">
    <text evidence="13">Was originally thought to be a dihydrodipicolinate reductase (DHDPR), catalyzing the conversion of dihydrodipicolinate to tetrahydrodipicolinate. However, it was shown in E.coli that the substrate of the enzymatic reaction is not dihydrodipicolinate (DHDP) but in fact (2S,4S)-4-hydroxy-2,3,4,5-tetrahydrodipicolinic acid (HTPA), the product released by the DapA-catalyzed reaction.</text>
</comment>
<evidence type="ECO:0000256" key="6">
    <source>
        <dbReference type="ARBA" id="ARBA00023002"/>
    </source>
</evidence>
<feature type="active site" description="Proton donor" evidence="13">
    <location>
        <position position="178"/>
    </location>
</feature>
<dbReference type="EMBL" id="JADPUN010000413">
    <property type="protein sequence ID" value="MBF9135111.1"/>
    <property type="molecule type" value="Genomic_DNA"/>
</dbReference>
<dbReference type="Pfam" id="PF05173">
    <property type="entry name" value="DapB_C"/>
    <property type="match status" value="1"/>
</dbReference>
<proteinExistence type="inferred from homology"/>
<name>A0ABS0H9E4_9ACTN</name>
<evidence type="ECO:0000256" key="4">
    <source>
        <dbReference type="ARBA" id="ARBA00022857"/>
    </source>
</evidence>
<comment type="pathway">
    <text evidence="9 13">Amino-acid biosynthesis; L-lysine biosynthesis via DAP pathway; (S)-tetrahydrodipicolinate from L-aspartate: step 4/4.</text>
</comment>
<evidence type="ECO:0000256" key="5">
    <source>
        <dbReference type="ARBA" id="ARBA00022915"/>
    </source>
</evidence>
<organism evidence="17 18">
    <name type="scientific">Plantactinospora alkalitolerans</name>
    <dbReference type="NCBI Taxonomy" id="2789879"/>
    <lineage>
        <taxon>Bacteria</taxon>
        <taxon>Bacillati</taxon>
        <taxon>Actinomycetota</taxon>
        <taxon>Actinomycetes</taxon>
        <taxon>Micromonosporales</taxon>
        <taxon>Micromonosporaceae</taxon>
        <taxon>Plantactinospora</taxon>
    </lineage>
</organism>
<comment type="similarity">
    <text evidence="1 13">Belongs to the DapB family.</text>
</comment>
<feature type="binding site" evidence="13">
    <location>
        <position position="76"/>
    </location>
    <ligand>
        <name>NAD(+)</name>
        <dbReference type="ChEBI" id="CHEBI:57540"/>
    </ligand>
</feature>
<comment type="catalytic activity">
    <reaction evidence="12 13">
        <text>(S)-2,3,4,5-tetrahydrodipicolinate + NAD(+) + H2O = (2S,4S)-4-hydroxy-2,3,4,5-tetrahydrodipicolinate + NADH + H(+)</text>
        <dbReference type="Rhea" id="RHEA:35323"/>
        <dbReference type="ChEBI" id="CHEBI:15377"/>
        <dbReference type="ChEBI" id="CHEBI:15378"/>
        <dbReference type="ChEBI" id="CHEBI:16845"/>
        <dbReference type="ChEBI" id="CHEBI:57540"/>
        <dbReference type="ChEBI" id="CHEBI:57945"/>
        <dbReference type="ChEBI" id="CHEBI:67139"/>
        <dbReference type="EC" id="1.17.1.8"/>
    </reaction>
</comment>
<evidence type="ECO:0000256" key="10">
    <source>
        <dbReference type="ARBA" id="ARBA00038983"/>
    </source>
</evidence>
<keyword evidence="3 13" id="KW-0028">Amino-acid biosynthesis</keyword>
<dbReference type="Gene3D" id="3.30.360.10">
    <property type="entry name" value="Dihydrodipicolinate Reductase, domain 2"/>
    <property type="match status" value="1"/>
</dbReference>
<dbReference type="PROSITE" id="PS01298">
    <property type="entry name" value="DAPB"/>
    <property type="match status" value="1"/>
</dbReference>
<keyword evidence="18" id="KW-1185">Reference proteome</keyword>
<dbReference type="GO" id="GO:0008839">
    <property type="term" value="F:4-hydroxy-tetrahydrodipicolinate reductase"/>
    <property type="evidence" value="ECO:0007669"/>
    <property type="project" value="UniProtKB-EC"/>
</dbReference>
<dbReference type="PANTHER" id="PTHR20836:SF0">
    <property type="entry name" value="4-HYDROXY-TETRAHYDRODIPICOLINATE REDUCTASE 1, CHLOROPLASTIC-RELATED"/>
    <property type="match status" value="1"/>
</dbReference>
<keyword evidence="4 13" id="KW-0521">NADP</keyword>
<feature type="domain" description="Dihydrodipicolinate reductase N-terminal" evidence="15">
    <location>
        <begin position="44"/>
        <end position="147"/>
    </location>
</feature>
<feature type="binding site" evidence="13">
    <location>
        <position position="175"/>
    </location>
    <ligand>
        <name>(S)-2,3,4,5-tetrahydrodipicolinate</name>
        <dbReference type="ChEBI" id="CHEBI:16845"/>
    </ligand>
</feature>
<comment type="function">
    <text evidence="13">Catalyzes the conversion of 4-hydroxy-tetrahydrodipicolinate (HTPA) to tetrahydrodipicolinate.</text>
</comment>
<keyword evidence="2 13" id="KW-0963">Cytoplasm</keyword>
<comment type="caution">
    <text evidence="13">Lacks conserved residue(s) required for the propagation of feature annotation.</text>
</comment>
<dbReference type="SUPFAM" id="SSF51735">
    <property type="entry name" value="NAD(P)-binding Rossmann-fold domains"/>
    <property type="match status" value="1"/>
</dbReference>
<comment type="subcellular location">
    <subcellularLocation>
        <location evidence="13">Cytoplasm</location>
    </subcellularLocation>
</comment>
<dbReference type="SUPFAM" id="SSF55347">
    <property type="entry name" value="Glyceraldehyde-3-phosphate dehydrogenase-like, C-terminal domain"/>
    <property type="match status" value="1"/>
</dbReference>
<dbReference type="EC" id="1.17.1.8" evidence="10 13"/>
<evidence type="ECO:0000313" key="18">
    <source>
        <dbReference type="Proteomes" id="UP000638560"/>
    </source>
</evidence>
<keyword evidence="8 13" id="KW-0457">Lysine biosynthesis</keyword>
<evidence type="ECO:0000256" key="13">
    <source>
        <dbReference type="HAMAP-Rule" id="MF_00102"/>
    </source>
</evidence>
<evidence type="ECO:0000256" key="7">
    <source>
        <dbReference type="ARBA" id="ARBA00023027"/>
    </source>
</evidence>
<evidence type="ECO:0000256" key="11">
    <source>
        <dbReference type="ARBA" id="ARBA00049080"/>
    </source>
</evidence>
<feature type="binding site" evidence="13">
    <location>
        <begin position="49"/>
        <end position="54"/>
    </location>
    <ligand>
        <name>NAD(+)</name>
        <dbReference type="ChEBI" id="CHEBI:57540"/>
    </ligand>
</feature>
<dbReference type="PIRSF" id="PIRSF000161">
    <property type="entry name" value="DHPR"/>
    <property type="match status" value="1"/>
</dbReference>
<evidence type="ECO:0000313" key="17">
    <source>
        <dbReference type="EMBL" id="MBF9135111.1"/>
    </source>
</evidence>
<comment type="subunit">
    <text evidence="13">Homotetramer.</text>
</comment>
<dbReference type="InterPro" id="IPR000846">
    <property type="entry name" value="DapB_N"/>
</dbReference>
<evidence type="ECO:0000256" key="12">
    <source>
        <dbReference type="ARBA" id="ARBA00049396"/>
    </source>
</evidence>
<keyword evidence="6 13" id="KW-0560">Oxidoreductase</keyword>
<evidence type="ECO:0000256" key="9">
    <source>
        <dbReference type="ARBA" id="ARBA00037922"/>
    </source>
</evidence>
<evidence type="ECO:0000256" key="8">
    <source>
        <dbReference type="ARBA" id="ARBA00023154"/>
    </source>
</evidence>
<evidence type="ECO:0000259" key="16">
    <source>
        <dbReference type="Pfam" id="PF05173"/>
    </source>
</evidence>
<feature type="region of interest" description="Disordered" evidence="14">
    <location>
        <begin position="23"/>
        <end position="42"/>
    </location>
</feature>